<feature type="compositionally biased region" description="Low complexity" evidence="1">
    <location>
        <begin position="342"/>
        <end position="352"/>
    </location>
</feature>
<dbReference type="Proteomes" id="UP001219525">
    <property type="component" value="Unassembled WGS sequence"/>
</dbReference>
<gene>
    <name evidence="2" type="ORF">GGX14DRAFT_565992</name>
</gene>
<feature type="compositionally biased region" description="Acidic residues" evidence="1">
    <location>
        <begin position="538"/>
        <end position="549"/>
    </location>
</feature>
<dbReference type="EMBL" id="JARJCW010000030">
    <property type="protein sequence ID" value="KAJ7209474.1"/>
    <property type="molecule type" value="Genomic_DNA"/>
</dbReference>
<name>A0AAD6YB57_9AGAR</name>
<protein>
    <recommendedName>
        <fullName evidence="4">Zn(2)-C6 fungal-type domain-containing protein</fullName>
    </recommendedName>
</protein>
<feature type="region of interest" description="Disordered" evidence="1">
    <location>
        <begin position="90"/>
        <end position="175"/>
    </location>
</feature>
<evidence type="ECO:0000256" key="1">
    <source>
        <dbReference type="SAM" id="MobiDB-lite"/>
    </source>
</evidence>
<evidence type="ECO:0000313" key="3">
    <source>
        <dbReference type="Proteomes" id="UP001219525"/>
    </source>
</evidence>
<sequence>MDASISNPADRDSGADKNVPGGSNKPQKVNKGKKRQSDLEERRAAEEAEDAQLAQRMAEREAGVEEVREEWALALRRRIERHEEEIRELLAKEAEMHSSRGIRAPATSGAGPTKRGRGRLLNSKKTPRVQPSKVKPPRAPRKPKSVKPERNPSRGEEDDDEENFEDDSDKEMTGDNRCDYCRENSLVCVVPPVSQKNRWACTWCHKKKIRCLFSNVKDAVNTESAKTPKPRPAKPRRSEVNRADFVMPRTRGAVQCAEIHDLEAHCREMEEHIEILNQRFGVTYWALVNVLKNFDNENAKARKKLFNGILKTLARFEPVQLGNTKDKPPRKRLRVENRRETPISPESESETSADTHVKVWRKSVAEAEKPEEDEDVDVEMEDAAMEVGPEVFAEEAPEVQQIAERVPSVERNAGEITEGSLNIEGNTEIIAGETPNIKEITEVNAEQAANIERTAERAPSVVQNTETAIPPRVVPEVTPKVEESPVVEGPAGVPAGPGMMWVQMPAPDRVVKAEGAPVVIRTPIQVPRNGPRDRLEDAIEIDDDDDEMVVDPPTAGTEGNSEKVNESEESPK</sequence>
<organism evidence="2 3">
    <name type="scientific">Mycena pura</name>
    <dbReference type="NCBI Taxonomy" id="153505"/>
    <lineage>
        <taxon>Eukaryota</taxon>
        <taxon>Fungi</taxon>
        <taxon>Dikarya</taxon>
        <taxon>Basidiomycota</taxon>
        <taxon>Agaricomycotina</taxon>
        <taxon>Agaricomycetes</taxon>
        <taxon>Agaricomycetidae</taxon>
        <taxon>Agaricales</taxon>
        <taxon>Marasmiineae</taxon>
        <taxon>Mycenaceae</taxon>
        <taxon>Mycena</taxon>
    </lineage>
</organism>
<proteinExistence type="predicted"/>
<dbReference type="AlphaFoldDB" id="A0AAD6YB57"/>
<accession>A0AAD6YB57</accession>
<keyword evidence="3" id="KW-1185">Reference proteome</keyword>
<comment type="caution">
    <text evidence="2">The sequence shown here is derived from an EMBL/GenBank/DDBJ whole genome shotgun (WGS) entry which is preliminary data.</text>
</comment>
<evidence type="ECO:0000313" key="2">
    <source>
        <dbReference type="EMBL" id="KAJ7209474.1"/>
    </source>
</evidence>
<feature type="compositionally biased region" description="Basic and acidic residues" evidence="1">
    <location>
        <begin position="146"/>
        <end position="155"/>
    </location>
</feature>
<feature type="compositionally biased region" description="Basic residues" evidence="1">
    <location>
        <begin position="135"/>
        <end position="145"/>
    </location>
</feature>
<feature type="compositionally biased region" description="Basic and acidic residues" evidence="1">
    <location>
        <begin position="560"/>
        <end position="572"/>
    </location>
</feature>
<reference evidence="2" key="1">
    <citation type="submission" date="2023-03" db="EMBL/GenBank/DDBJ databases">
        <title>Massive genome expansion in bonnet fungi (Mycena s.s.) driven by repeated elements and novel gene families across ecological guilds.</title>
        <authorList>
            <consortium name="Lawrence Berkeley National Laboratory"/>
            <person name="Harder C.B."/>
            <person name="Miyauchi S."/>
            <person name="Viragh M."/>
            <person name="Kuo A."/>
            <person name="Thoen E."/>
            <person name="Andreopoulos B."/>
            <person name="Lu D."/>
            <person name="Skrede I."/>
            <person name="Drula E."/>
            <person name="Henrissat B."/>
            <person name="Morin E."/>
            <person name="Kohler A."/>
            <person name="Barry K."/>
            <person name="LaButti K."/>
            <person name="Morin E."/>
            <person name="Salamov A."/>
            <person name="Lipzen A."/>
            <person name="Mereny Z."/>
            <person name="Hegedus B."/>
            <person name="Baldrian P."/>
            <person name="Stursova M."/>
            <person name="Weitz H."/>
            <person name="Taylor A."/>
            <person name="Grigoriev I.V."/>
            <person name="Nagy L.G."/>
            <person name="Martin F."/>
            <person name="Kauserud H."/>
        </authorList>
    </citation>
    <scope>NUCLEOTIDE SEQUENCE</scope>
    <source>
        <strain evidence="2">9144</strain>
    </source>
</reference>
<evidence type="ECO:0008006" key="4">
    <source>
        <dbReference type="Google" id="ProtNLM"/>
    </source>
</evidence>
<feature type="region of interest" description="Disordered" evidence="1">
    <location>
        <begin position="525"/>
        <end position="572"/>
    </location>
</feature>
<feature type="compositionally biased region" description="Basic and acidic residues" evidence="1">
    <location>
        <begin position="57"/>
        <end position="67"/>
    </location>
</feature>
<feature type="region of interest" description="Disordered" evidence="1">
    <location>
        <begin position="320"/>
        <end position="357"/>
    </location>
</feature>
<feature type="compositionally biased region" description="Basic and acidic residues" evidence="1">
    <location>
        <begin position="35"/>
        <end position="46"/>
    </location>
</feature>
<feature type="region of interest" description="Disordered" evidence="1">
    <location>
        <begin position="1"/>
        <end position="67"/>
    </location>
</feature>
<feature type="compositionally biased region" description="Acidic residues" evidence="1">
    <location>
        <begin position="156"/>
        <end position="169"/>
    </location>
</feature>